<feature type="compositionally biased region" description="Low complexity" evidence="1">
    <location>
        <begin position="132"/>
        <end position="144"/>
    </location>
</feature>
<sequence length="273" mass="30561">MLCRGSGRDMTIAKYSSQQGHHDQPLKVTTSGNHQGEKKPLSSVPNLSPTCSSSQEFSYRNITFSFHGSLDPQCKFSDCSEHYGLSLYVPSSSPPPLVDYKQQHSSYQVVISQRLSPPIHSPVANSSSQTTLSPNSPNCNSLSPSEKRPLKFFDYNKRKIAKKVRRVDQVQPYEHVIQMQTTTTNKKNSPTSRSSILSPNTRISIQNKDIPQTTMLTCETNSTRTHCAQEQTLRREVQADQLSIHGSNSTNTTTTATRKRTPRYSISIKELLN</sequence>
<name>A0A6A5CBA3_NAEFO</name>
<evidence type="ECO:0000313" key="2">
    <source>
        <dbReference type="EMBL" id="KAF0982224.1"/>
    </source>
</evidence>
<reference evidence="3 4" key="1">
    <citation type="journal article" date="2019" name="Sci. Rep.">
        <title>Nanopore sequencing improves the draft genome of the human pathogenic amoeba Naegleria fowleri.</title>
        <authorList>
            <person name="Liechti N."/>
            <person name="Schurch N."/>
            <person name="Bruggmann R."/>
            <person name="Wittwer M."/>
        </authorList>
    </citation>
    <scope>NUCLEOTIDE SEQUENCE [LARGE SCALE GENOMIC DNA]</scope>
    <source>
        <strain evidence="3 4">ATCC 30894</strain>
    </source>
</reference>
<accession>A0A6A5CBA3</accession>
<organism evidence="3 4">
    <name type="scientific">Naegleria fowleri</name>
    <name type="common">Brain eating amoeba</name>
    <dbReference type="NCBI Taxonomy" id="5763"/>
    <lineage>
        <taxon>Eukaryota</taxon>
        <taxon>Discoba</taxon>
        <taxon>Heterolobosea</taxon>
        <taxon>Tetramitia</taxon>
        <taxon>Eutetramitia</taxon>
        <taxon>Vahlkampfiidae</taxon>
        <taxon>Naegleria</taxon>
    </lineage>
</organism>
<dbReference type="VEuPathDB" id="AmoebaDB:FDP41_011679"/>
<evidence type="ECO:0000313" key="4">
    <source>
        <dbReference type="Proteomes" id="UP000444721"/>
    </source>
</evidence>
<dbReference type="VEuPathDB" id="AmoebaDB:FDP41_011565"/>
<dbReference type="RefSeq" id="XP_044567348.1">
    <property type="nucleotide sequence ID" value="XM_044701987.1"/>
</dbReference>
<proteinExistence type="predicted"/>
<comment type="caution">
    <text evidence="3">The sequence shown here is derived from an EMBL/GenBank/DDBJ whole genome shotgun (WGS) entry which is preliminary data.</text>
</comment>
<dbReference type="GeneID" id="68118780"/>
<keyword evidence="4" id="KW-1185">Reference proteome</keyword>
<dbReference type="EMBL" id="VFQX01000009">
    <property type="protein sequence ID" value="KAF0982635.1"/>
    <property type="molecule type" value="Genomic_DNA"/>
</dbReference>
<evidence type="ECO:0000256" key="1">
    <source>
        <dbReference type="SAM" id="MobiDB-lite"/>
    </source>
</evidence>
<dbReference type="VEuPathDB" id="AmoebaDB:NF0097060"/>
<dbReference type="Proteomes" id="UP000444721">
    <property type="component" value="Unassembled WGS sequence"/>
</dbReference>
<feature type="region of interest" description="Disordered" evidence="1">
    <location>
        <begin position="118"/>
        <end position="145"/>
    </location>
</feature>
<gene>
    <name evidence="3" type="ORF">FDP41_011565</name>
    <name evidence="2" type="ORF">FDP41_011679</name>
</gene>
<protein>
    <submittedName>
        <fullName evidence="3">Uncharacterized protein</fullName>
    </submittedName>
</protein>
<dbReference type="VEuPathDB" id="AmoebaDB:NfTy_018060"/>
<evidence type="ECO:0000313" key="3">
    <source>
        <dbReference type="EMBL" id="KAF0982635.1"/>
    </source>
</evidence>
<dbReference type="EMBL" id="VFQX01000011">
    <property type="protein sequence ID" value="KAF0982224.1"/>
    <property type="molecule type" value="Genomic_DNA"/>
</dbReference>
<dbReference type="AlphaFoldDB" id="A0A6A5CBA3"/>
<feature type="region of interest" description="Disordered" evidence="1">
    <location>
        <begin position="14"/>
        <end position="48"/>
    </location>
</feature>